<name>A0A3B5XYI1_WHEAT</name>
<proteinExistence type="inferred from homology"/>
<feature type="repeat" description="PPR" evidence="4">
    <location>
        <begin position="225"/>
        <end position="255"/>
    </location>
</feature>
<evidence type="ECO:0000313" key="7">
    <source>
        <dbReference type="Proteomes" id="UP000019116"/>
    </source>
</evidence>
<keyword evidence="3" id="KW-0809">Transit peptide</keyword>
<dbReference type="Gene3D" id="1.25.40.10">
    <property type="entry name" value="Tetratricopeptide repeat domain"/>
    <property type="match status" value="2"/>
</dbReference>
<evidence type="ECO:0000313" key="6">
    <source>
        <dbReference type="EnsemblPlants" id="TraesCS1A02G168700.1"/>
    </source>
</evidence>
<dbReference type="Pfam" id="PF13041">
    <property type="entry name" value="PPR_2"/>
    <property type="match status" value="1"/>
</dbReference>
<feature type="compositionally biased region" description="Pro residues" evidence="5">
    <location>
        <begin position="65"/>
        <end position="80"/>
    </location>
</feature>
<evidence type="ECO:0000256" key="3">
    <source>
        <dbReference type="ARBA" id="ARBA00022946"/>
    </source>
</evidence>
<reference evidence="6" key="1">
    <citation type="submission" date="2018-08" db="EMBL/GenBank/DDBJ databases">
        <authorList>
            <person name="Rossello M."/>
        </authorList>
    </citation>
    <scope>NUCLEOTIDE SEQUENCE [LARGE SCALE GENOMIC DNA]</scope>
    <source>
        <strain evidence="6">cv. Chinese Spring</strain>
    </source>
</reference>
<evidence type="ECO:0008006" key="8">
    <source>
        <dbReference type="Google" id="ProtNLM"/>
    </source>
</evidence>
<dbReference type="GO" id="GO:0003729">
    <property type="term" value="F:mRNA binding"/>
    <property type="evidence" value="ECO:0007669"/>
    <property type="project" value="UniProtKB-ARBA"/>
</dbReference>
<feature type="region of interest" description="Disordered" evidence="5">
    <location>
        <begin position="61"/>
        <end position="86"/>
    </location>
</feature>
<dbReference type="OrthoDB" id="1890565at2759"/>
<dbReference type="Gramene" id="TraesCS1A03G0455100.1">
    <property type="protein sequence ID" value="TraesCS1A03G0455100.1.CDS"/>
    <property type="gene ID" value="TraesCS1A03G0455100"/>
</dbReference>
<dbReference type="SUPFAM" id="SSF48452">
    <property type="entry name" value="TPR-like"/>
    <property type="match status" value="1"/>
</dbReference>
<keyword evidence="2" id="KW-0677">Repeat</keyword>
<comment type="similarity">
    <text evidence="1">Belongs to the PPR family. P subfamily.</text>
</comment>
<feature type="repeat" description="PPR" evidence="4">
    <location>
        <begin position="432"/>
        <end position="466"/>
    </location>
</feature>
<dbReference type="PROSITE" id="PS51375">
    <property type="entry name" value="PPR"/>
    <property type="match status" value="3"/>
</dbReference>
<dbReference type="NCBIfam" id="TIGR00756">
    <property type="entry name" value="PPR"/>
    <property type="match status" value="3"/>
</dbReference>
<dbReference type="Gramene" id="TraesCS1A02G168700.1">
    <property type="protein sequence ID" value="TraesCS1A02G168700.1"/>
    <property type="gene ID" value="TraesCS1A02G168700"/>
</dbReference>
<dbReference type="OMA" id="WESRELT"/>
<dbReference type="InterPro" id="IPR002885">
    <property type="entry name" value="PPR_rpt"/>
</dbReference>
<dbReference type="SMR" id="A0A3B5XYI1"/>
<dbReference type="InterPro" id="IPR011990">
    <property type="entry name" value="TPR-like_helical_dom_sf"/>
</dbReference>
<accession>A0A3B5XYI1</accession>
<keyword evidence="7" id="KW-1185">Reference proteome</keyword>
<dbReference type="PANTHER" id="PTHR45717">
    <property type="entry name" value="OS12G0527900 PROTEIN"/>
    <property type="match status" value="1"/>
</dbReference>
<protein>
    <recommendedName>
        <fullName evidence="8">Pentacotripeptide-repeat region of PRORP domain-containing protein</fullName>
    </recommendedName>
</protein>
<evidence type="ECO:0000256" key="4">
    <source>
        <dbReference type="PROSITE-ProRule" id="PRU00708"/>
    </source>
</evidence>
<reference evidence="6" key="2">
    <citation type="submission" date="2018-10" db="UniProtKB">
        <authorList>
            <consortium name="EnsemblPlants"/>
        </authorList>
    </citation>
    <scope>IDENTIFICATION</scope>
</reference>
<dbReference type="Pfam" id="PF01535">
    <property type="entry name" value="PPR"/>
    <property type="match status" value="3"/>
</dbReference>
<feature type="repeat" description="PPR" evidence="4">
    <location>
        <begin position="259"/>
        <end position="293"/>
    </location>
</feature>
<dbReference type="AlphaFoldDB" id="A0A3B5XYI1"/>
<dbReference type="EnsemblPlants" id="TraesCS1A02G168700.1">
    <property type="protein sequence ID" value="TraesCS1A02G168700.1"/>
    <property type="gene ID" value="TraesCS1A02G168700"/>
</dbReference>
<organism evidence="6">
    <name type="scientific">Triticum aestivum</name>
    <name type="common">Wheat</name>
    <dbReference type="NCBI Taxonomy" id="4565"/>
    <lineage>
        <taxon>Eukaryota</taxon>
        <taxon>Viridiplantae</taxon>
        <taxon>Streptophyta</taxon>
        <taxon>Embryophyta</taxon>
        <taxon>Tracheophyta</taxon>
        <taxon>Spermatophyta</taxon>
        <taxon>Magnoliopsida</taxon>
        <taxon>Liliopsida</taxon>
        <taxon>Poales</taxon>
        <taxon>Poaceae</taxon>
        <taxon>BOP clade</taxon>
        <taxon>Pooideae</taxon>
        <taxon>Triticodae</taxon>
        <taxon>Triticeae</taxon>
        <taxon>Triticinae</taxon>
        <taxon>Triticum</taxon>
    </lineage>
</organism>
<sequence length="584" mass="66197">MSYPQNVRSGSSCPRTSARYRAPIFLYFQNSPFSFSPLADSSLSPLPFGLTTLKPIQHKAHLSPFPIPKPSPPLPPPPPASNRRSGRATMHRLLPPRGCLLRRLSTAAETSAALPHPPRRPLADSLYRRVTAVWNPNLPLTPVLEQWAVTEGRAVEKNNLMCIVKKLVRLRRFSHALELSMWMTDRRYMYLSPGDVAYRLELISKVQGLESAVNYWKSLSIQVKKSHCYGSLLKCYAEAKSVDEAEKLFAEMQDLGMMRSYPYNVMMKLYWETGQVERVHTMYRTMEESGIKPDVFSINILLTVLAAAGNFDGIEEIIKKVDPKIVNWHSHAIVARAFMEAGQQGKALRAIQESEKQIGRKDERVAYGFLLSMFADLGMSSEADRVWNVYKSKVPVCNSMYMCRISGLLKMNDIDSAEKAFREWESRYVHHDIHLTNLLINAYCAKGLMEKAEALLDEAIAKGRTPHRGTWYRLASGFFQDGQVSKAVDMTRKALACASSRWEPDLTNVLMSLEHFMEQKNVEAAEEMASMLRNLVPLTRDVYHILLETYVHAGQPVSDLLDRMKKDGFEADEETDKIIAGICQ</sequence>
<dbReference type="PANTHER" id="PTHR45717:SF10">
    <property type="entry name" value="OS10G0501000 PROTEIN"/>
    <property type="match status" value="1"/>
</dbReference>
<dbReference type="Proteomes" id="UP000019116">
    <property type="component" value="Chromosome 1A"/>
</dbReference>
<evidence type="ECO:0000256" key="5">
    <source>
        <dbReference type="SAM" id="MobiDB-lite"/>
    </source>
</evidence>
<dbReference type="GO" id="GO:0005739">
    <property type="term" value="C:mitochondrion"/>
    <property type="evidence" value="ECO:0000318"/>
    <property type="project" value="GO_Central"/>
</dbReference>
<evidence type="ECO:0000256" key="1">
    <source>
        <dbReference type="ARBA" id="ARBA00007626"/>
    </source>
</evidence>
<evidence type="ECO:0000256" key="2">
    <source>
        <dbReference type="ARBA" id="ARBA00022737"/>
    </source>
</evidence>
<dbReference type="STRING" id="4565.A0A3B5XYI1"/>